<evidence type="ECO:0000313" key="6">
    <source>
        <dbReference type="Proteomes" id="UP000838324"/>
    </source>
</evidence>
<evidence type="ECO:0000256" key="2">
    <source>
        <dbReference type="ARBA" id="ARBA00007400"/>
    </source>
</evidence>
<evidence type="ECO:0000256" key="1">
    <source>
        <dbReference type="ARBA" id="ARBA00004370"/>
    </source>
</evidence>
<feature type="transmembrane region" description="Helical" evidence="3">
    <location>
        <begin position="52"/>
        <end position="73"/>
    </location>
</feature>
<feature type="domain" description="Acyltransferase 3" evidence="4">
    <location>
        <begin position="14"/>
        <end position="345"/>
    </location>
</feature>
<feature type="transmembrane region" description="Helical" evidence="3">
    <location>
        <begin position="12"/>
        <end position="32"/>
    </location>
</feature>
<feature type="transmembrane region" description="Helical" evidence="3">
    <location>
        <begin position="119"/>
        <end position="142"/>
    </location>
</feature>
<feature type="transmembrane region" description="Helical" evidence="3">
    <location>
        <begin position="191"/>
        <end position="213"/>
    </location>
</feature>
<comment type="similarity">
    <text evidence="2">Belongs to the acyltransferase 3 family.</text>
</comment>
<keyword evidence="6" id="KW-1185">Reference proteome</keyword>
<organism evidence="5 6">
    <name type="scientific">Paenibacillus auburnensis</name>
    <dbReference type="NCBI Taxonomy" id="2905649"/>
    <lineage>
        <taxon>Bacteria</taxon>
        <taxon>Bacillati</taxon>
        <taxon>Bacillota</taxon>
        <taxon>Bacilli</taxon>
        <taxon>Bacillales</taxon>
        <taxon>Paenibacillaceae</taxon>
        <taxon>Paenibacillus</taxon>
    </lineage>
</organism>
<sequence>MLAREEVNKGRQLEFDVAKALAIFFMVIIHVGDNMSQLDHNGMPYYYWFLDFIGGPMAAPMFMFAMGVGMVYTRYNSSGDFAKRGVKLIVLGYGLNFFRETFLMIGSNVLSIETDYKKALIDTIGTVDILHFAGMAFLSVALMRKLVIKKWMMLCIAIILQGIGTLFIGLFDSAPKVVQYVLGLLFFTNKYIAFPTTLWLVYPVLGICFASILRRVTDKQAFYKMVLLISSIGLSAISIGTTTVGYSVGRYFTGEGASYYQQNLFSTLWISCILGVSISVYYYISTPVRRKMENIIKYLSSNLNTIYVIQWLLITYTIATKEVIGLGSLPAPMIIPGGILIGLCSIGIAWLWNHSKARIVSSGQK</sequence>
<feature type="transmembrane region" description="Helical" evidence="3">
    <location>
        <begin position="331"/>
        <end position="352"/>
    </location>
</feature>
<accession>A0ABM9CAF1</accession>
<gene>
    <name evidence="5" type="ORF">PAECIP111892_03114</name>
</gene>
<feature type="transmembrane region" description="Helical" evidence="3">
    <location>
        <begin position="266"/>
        <end position="284"/>
    </location>
</feature>
<dbReference type="Proteomes" id="UP000838324">
    <property type="component" value="Unassembled WGS sequence"/>
</dbReference>
<evidence type="ECO:0000259" key="4">
    <source>
        <dbReference type="Pfam" id="PF01757"/>
    </source>
</evidence>
<evidence type="ECO:0000256" key="3">
    <source>
        <dbReference type="SAM" id="Phobius"/>
    </source>
</evidence>
<dbReference type="EMBL" id="CAKMMG010000003">
    <property type="protein sequence ID" value="CAH1208459.1"/>
    <property type="molecule type" value="Genomic_DNA"/>
</dbReference>
<feature type="transmembrane region" description="Helical" evidence="3">
    <location>
        <begin position="85"/>
        <end position="107"/>
    </location>
</feature>
<dbReference type="Pfam" id="PF01757">
    <property type="entry name" value="Acyl_transf_3"/>
    <property type="match status" value="1"/>
</dbReference>
<keyword evidence="3" id="KW-0472">Membrane</keyword>
<keyword evidence="3" id="KW-0812">Transmembrane</keyword>
<feature type="transmembrane region" description="Helical" evidence="3">
    <location>
        <begin position="151"/>
        <end position="171"/>
    </location>
</feature>
<dbReference type="RefSeq" id="WP_236334613.1">
    <property type="nucleotide sequence ID" value="NZ_CAKMMG010000003.1"/>
</dbReference>
<dbReference type="InterPro" id="IPR002656">
    <property type="entry name" value="Acyl_transf_3_dom"/>
</dbReference>
<comment type="caution">
    <text evidence="5">The sequence shown here is derived from an EMBL/GenBank/DDBJ whole genome shotgun (WGS) entry which is preliminary data.</text>
</comment>
<protein>
    <recommendedName>
        <fullName evidence="4">Acyltransferase 3 domain-containing protein</fullName>
    </recommendedName>
</protein>
<feature type="transmembrane region" description="Helical" evidence="3">
    <location>
        <begin position="296"/>
        <end position="319"/>
    </location>
</feature>
<feature type="transmembrane region" description="Helical" evidence="3">
    <location>
        <begin position="225"/>
        <end position="246"/>
    </location>
</feature>
<comment type="subcellular location">
    <subcellularLocation>
        <location evidence="1">Membrane</location>
    </subcellularLocation>
</comment>
<proteinExistence type="inferred from homology"/>
<keyword evidence="3" id="KW-1133">Transmembrane helix</keyword>
<reference evidence="5" key="1">
    <citation type="submission" date="2022-01" db="EMBL/GenBank/DDBJ databases">
        <authorList>
            <person name="Criscuolo A."/>
        </authorList>
    </citation>
    <scope>NUCLEOTIDE SEQUENCE</scope>
    <source>
        <strain evidence="5">CIP111892</strain>
    </source>
</reference>
<name>A0ABM9CAF1_9BACL</name>
<evidence type="ECO:0000313" key="5">
    <source>
        <dbReference type="EMBL" id="CAH1208459.1"/>
    </source>
</evidence>